<dbReference type="CDD" id="cd00009">
    <property type="entry name" value="AAA"/>
    <property type="match status" value="1"/>
</dbReference>
<evidence type="ECO:0000313" key="14">
    <source>
        <dbReference type="EMBL" id="TDS32998.1"/>
    </source>
</evidence>
<dbReference type="AlphaFoldDB" id="A0A1G6HUB2"/>
<evidence type="ECO:0000313" key="16">
    <source>
        <dbReference type="Proteomes" id="UP000198945"/>
    </source>
</evidence>
<dbReference type="Proteomes" id="UP000324896">
    <property type="component" value="Unassembled WGS sequence"/>
</dbReference>
<dbReference type="InterPro" id="IPR003593">
    <property type="entry name" value="AAA+_ATPase"/>
</dbReference>
<dbReference type="Gene3D" id="1.10.8.60">
    <property type="match status" value="1"/>
</dbReference>
<accession>A0A1G6HUB2</accession>
<dbReference type="InterPro" id="IPR025662">
    <property type="entry name" value="Sigma_54_int_dom_ATP-bd_1"/>
</dbReference>
<dbReference type="Gene3D" id="3.40.50.2300">
    <property type="match status" value="1"/>
</dbReference>
<keyword evidence="5" id="KW-0804">Transcription</keyword>
<dbReference type="Gene3D" id="3.40.50.300">
    <property type="entry name" value="P-loop containing nucleotide triphosphate hydrolases"/>
    <property type="match status" value="1"/>
</dbReference>
<evidence type="ECO:0000259" key="9">
    <source>
        <dbReference type="PROSITE" id="PS50110"/>
    </source>
</evidence>
<dbReference type="FunFam" id="3.40.50.300:FF:000006">
    <property type="entry name" value="DNA-binding transcriptional regulator NtrC"/>
    <property type="match status" value="1"/>
</dbReference>
<reference evidence="12 16" key="2">
    <citation type="submission" date="2016-10" db="EMBL/GenBank/DDBJ databases">
        <authorList>
            <person name="de Groot N.N."/>
        </authorList>
    </citation>
    <scope>NUCLEOTIDE SEQUENCE [LARGE SCALE GENOMIC DNA]</scope>
    <source>
        <strain evidence="12 16">WG7</strain>
    </source>
</reference>
<dbReference type="InterPro" id="IPR027417">
    <property type="entry name" value="P-loop_NTPase"/>
</dbReference>
<dbReference type="InterPro" id="IPR001789">
    <property type="entry name" value="Sig_transdc_resp-reg_receiver"/>
</dbReference>
<dbReference type="PANTHER" id="PTHR32071:SF57">
    <property type="entry name" value="C4-DICARBOXYLATE TRANSPORT TRANSCRIPTIONAL REGULATORY PROTEIN DCTD"/>
    <property type="match status" value="1"/>
</dbReference>
<keyword evidence="7" id="KW-0597">Phosphoprotein</keyword>
<evidence type="ECO:0000313" key="18">
    <source>
        <dbReference type="Proteomes" id="UP000295758"/>
    </source>
</evidence>
<dbReference type="InterPro" id="IPR002197">
    <property type="entry name" value="HTH_Fis"/>
</dbReference>
<dbReference type="EMBL" id="FNEH01000001">
    <property type="protein sequence ID" value="SDI06452.1"/>
    <property type="molecule type" value="Genomic_DNA"/>
</dbReference>
<dbReference type="Pfam" id="PF25601">
    <property type="entry name" value="AAA_lid_14"/>
    <property type="match status" value="1"/>
</dbReference>
<gene>
    <name evidence="14" type="ORF">BY453_1051</name>
    <name evidence="10" type="ORF">SAMN04488597_101132</name>
    <name evidence="11" type="ORF">SAMN04488598_1015</name>
    <name evidence="13" type="ORF">SAMN04515652_101286</name>
    <name evidence="12" type="ORF">SAMN04515654_101142</name>
</gene>
<dbReference type="EMBL" id="FNBJ01000001">
    <property type="protein sequence ID" value="SDE64798.1"/>
    <property type="molecule type" value="Genomic_DNA"/>
</dbReference>
<dbReference type="Proteomes" id="UP000295758">
    <property type="component" value="Unassembled WGS sequence"/>
</dbReference>
<dbReference type="SUPFAM" id="SSF46689">
    <property type="entry name" value="Homeodomain-like"/>
    <property type="match status" value="1"/>
</dbReference>
<evidence type="ECO:0000313" key="19">
    <source>
        <dbReference type="Proteomes" id="UP000324896"/>
    </source>
</evidence>
<feature type="modified residue" description="4-aspartylphosphate" evidence="7">
    <location>
        <position position="52"/>
    </location>
</feature>
<dbReference type="SMART" id="SM00448">
    <property type="entry name" value="REC"/>
    <property type="match status" value="1"/>
</dbReference>
<keyword evidence="3" id="KW-0067">ATP-binding</keyword>
<dbReference type="PROSITE" id="PS50110">
    <property type="entry name" value="RESPONSE_REGULATORY"/>
    <property type="match status" value="1"/>
</dbReference>
<dbReference type="PROSITE" id="PS00688">
    <property type="entry name" value="SIGMA54_INTERACT_3"/>
    <property type="match status" value="1"/>
</dbReference>
<evidence type="ECO:0000313" key="17">
    <source>
        <dbReference type="Proteomes" id="UP000199519"/>
    </source>
</evidence>
<dbReference type="EMBL" id="FOHG01000001">
    <property type="protein sequence ID" value="SES62736.1"/>
    <property type="molecule type" value="Genomic_DNA"/>
</dbReference>
<evidence type="ECO:0000313" key="12">
    <source>
        <dbReference type="EMBL" id="SDI06452.1"/>
    </source>
</evidence>
<dbReference type="EMBL" id="FMYT01000001">
    <property type="protein sequence ID" value="SDB97425.1"/>
    <property type="molecule type" value="Genomic_DNA"/>
</dbReference>
<dbReference type="EMBL" id="SOAA01000005">
    <property type="protein sequence ID" value="TDS32998.1"/>
    <property type="molecule type" value="Genomic_DNA"/>
</dbReference>
<dbReference type="Proteomes" id="UP000198612">
    <property type="component" value="Unassembled WGS sequence"/>
</dbReference>
<dbReference type="CDD" id="cd00156">
    <property type="entry name" value="REC"/>
    <property type="match status" value="1"/>
</dbReference>
<evidence type="ECO:0000313" key="15">
    <source>
        <dbReference type="Proteomes" id="UP000198612"/>
    </source>
</evidence>
<evidence type="ECO:0000256" key="5">
    <source>
        <dbReference type="ARBA" id="ARBA00023163"/>
    </source>
</evidence>
<dbReference type="SUPFAM" id="SSF52172">
    <property type="entry name" value="CheY-like"/>
    <property type="match status" value="1"/>
</dbReference>
<reference evidence="15 17" key="1">
    <citation type="submission" date="2016-10" db="EMBL/GenBank/DDBJ databases">
        <authorList>
            <person name="Varghese N."/>
            <person name="Submissions S."/>
        </authorList>
    </citation>
    <scope>NUCLEOTIDE SEQUENCE [LARGE SCALE GENOMIC DNA]</scope>
    <source>
        <strain evidence="10 19">WG10</strain>
        <strain evidence="11 17">WG2</strain>
        <strain evidence="13 15">WG5</strain>
    </source>
</reference>
<evidence type="ECO:0000256" key="6">
    <source>
        <dbReference type="ARBA" id="ARBA00024867"/>
    </source>
</evidence>
<dbReference type="Pfam" id="PF02954">
    <property type="entry name" value="HTH_8"/>
    <property type="match status" value="1"/>
</dbReference>
<dbReference type="GO" id="GO:0006355">
    <property type="term" value="P:regulation of DNA-templated transcription"/>
    <property type="evidence" value="ECO:0007669"/>
    <property type="project" value="InterPro"/>
</dbReference>
<dbReference type="InterPro" id="IPR058031">
    <property type="entry name" value="AAA_lid_NorR"/>
</dbReference>
<dbReference type="InterPro" id="IPR025944">
    <property type="entry name" value="Sigma_54_int_dom_CS"/>
</dbReference>
<keyword evidence="2" id="KW-0547">Nucleotide-binding</keyword>
<protein>
    <recommendedName>
        <fullName evidence="1">Stage 0 sporulation protein A homolog</fullName>
    </recommendedName>
</protein>
<evidence type="ECO:0000256" key="7">
    <source>
        <dbReference type="PROSITE-ProRule" id="PRU00169"/>
    </source>
</evidence>
<evidence type="ECO:0000256" key="1">
    <source>
        <dbReference type="ARBA" id="ARBA00018672"/>
    </source>
</evidence>
<evidence type="ECO:0000256" key="4">
    <source>
        <dbReference type="ARBA" id="ARBA00023015"/>
    </source>
</evidence>
<organism evidence="10 19">
    <name type="scientific">Halanaerobium congolense</name>
    <dbReference type="NCBI Taxonomy" id="54121"/>
    <lineage>
        <taxon>Bacteria</taxon>
        <taxon>Bacillati</taxon>
        <taxon>Bacillota</taxon>
        <taxon>Clostridia</taxon>
        <taxon>Halanaerobiales</taxon>
        <taxon>Halanaerobiaceae</taxon>
        <taxon>Halanaerobium</taxon>
    </lineage>
</organism>
<dbReference type="Proteomes" id="UP000198945">
    <property type="component" value="Unassembled WGS sequence"/>
</dbReference>
<dbReference type="SMART" id="SM00382">
    <property type="entry name" value="AAA"/>
    <property type="match status" value="1"/>
</dbReference>
<dbReference type="Proteomes" id="UP000199519">
    <property type="component" value="Unassembled WGS sequence"/>
</dbReference>
<dbReference type="PROSITE" id="PS50045">
    <property type="entry name" value="SIGMA54_INTERACT_4"/>
    <property type="match status" value="1"/>
</dbReference>
<evidence type="ECO:0000259" key="8">
    <source>
        <dbReference type="PROSITE" id="PS50045"/>
    </source>
</evidence>
<name>A0A1G6HUB2_9FIRM</name>
<dbReference type="PANTHER" id="PTHR32071">
    <property type="entry name" value="TRANSCRIPTIONAL REGULATORY PROTEIN"/>
    <property type="match status" value="1"/>
</dbReference>
<dbReference type="SUPFAM" id="SSF52540">
    <property type="entry name" value="P-loop containing nucleoside triphosphate hydrolases"/>
    <property type="match status" value="1"/>
</dbReference>
<dbReference type="RefSeq" id="WP_089716447.1">
    <property type="nucleotide sequence ID" value="NZ_FMYT01000001.1"/>
</dbReference>
<evidence type="ECO:0000256" key="2">
    <source>
        <dbReference type="ARBA" id="ARBA00022741"/>
    </source>
</evidence>
<dbReference type="Gene3D" id="1.10.10.60">
    <property type="entry name" value="Homeodomain-like"/>
    <property type="match status" value="1"/>
</dbReference>
<feature type="domain" description="Response regulatory" evidence="9">
    <location>
        <begin position="3"/>
        <end position="117"/>
    </location>
</feature>
<dbReference type="GO" id="GO:0000160">
    <property type="term" value="P:phosphorelay signal transduction system"/>
    <property type="evidence" value="ECO:0007669"/>
    <property type="project" value="InterPro"/>
</dbReference>
<evidence type="ECO:0000313" key="10">
    <source>
        <dbReference type="EMBL" id="SDB97425.1"/>
    </source>
</evidence>
<keyword evidence="17" id="KW-1185">Reference proteome</keyword>
<evidence type="ECO:0000313" key="11">
    <source>
        <dbReference type="EMBL" id="SDE64798.1"/>
    </source>
</evidence>
<evidence type="ECO:0000256" key="3">
    <source>
        <dbReference type="ARBA" id="ARBA00022840"/>
    </source>
</evidence>
<proteinExistence type="predicted"/>
<feature type="domain" description="Sigma-54 factor interaction" evidence="8">
    <location>
        <begin position="135"/>
        <end position="364"/>
    </location>
</feature>
<dbReference type="InterPro" id="IPR009057">
    <property type="entry name" value="Homeodomain-like_sf"/>
</dbReference>
<comment type="function">
    <text evidence="6">May play the central regulatory role in sporulation. It may be an element of the effector pathway responsible for the activation of sporulation genes in response to nutritional stress. Spo0A may act in concert with spo0H (a sigma factor) to control the expression of some genes that are critical to the sporulation process.</text>
</comment>
<reference evidence="14 18" key="3">
    <citation type="submission" date="2019-03" db="EMBL/GenBank/DDBJ databases">
        <title>Deep subsurface shale carbon reservoir microbial communities from Ohio and West Virginia, USA.</title>
        <authorList>
            <person name="Wrighton K."/>
        </authorList>
    </citation>
    <scope>NUCLEOTIDE SEQUENCE [LARGE SCALE GENOMIC DNA]</scope>
    <source>
        <strain evidence="14 18">UTICA-S4D12</strain>
    </source>
</reference>
<dbReference type="Pfam" id="PF00158">
    <property type="entry name" value="Sigma54_activat"/>
    <property type="match status" value="1"/>
</dbReference>
<dbReference type="InterPro" id="IPR011006">
    <property type="entry name" value="CheY-like_superfamily"/>
</dbReference>
<evidence type="ECO:0000313" key="13">
    <source>
        <dbReference type="EMBL" id="SES62736.1"/>
    </source>
</evidence>
<dbReference type="PRINTS" id="PR01590">
    <property type="entry name" value="HTHFIS"/>
</dbReference>
<dbReference type="GO" id="GO:0005524">
    <property type="term" value="F:ATP binding"/>
    <property type="evidence" value="ECO:0007669"/>
    <property type="project" value="UniProtKB-KW"/>
</dbReference>
<keyword evidence="4" id="KW-0805">Transcription regulation</keyword>
<dbReference type="PROSITE" id="PS00675">
    <property type="entry name" value="SIGMA54_INTERACT_1"/>
    <property type="match status" value="1"/>
</dbReference>
<dbReference type="InterPro" id="IPR002078">
    <property type="entry name" value="Sigma_54_int"/>
</dbReference>
<dbReference type="Pfam" id="PF00072">
    <property type="entry name" value="Response_reg"/>
    <property type="match status" value="1"/>
</dbReference>
<sequence>MKKILIVDDKENISKVLKAILEAENYIVDYANDVDEAIRKAKSLNADLIISDIRMPKMSGIEFYETMLKKNIKSKFIFMTAYGSIPMAVKAMKLGASEFLTKPLDYDELKIKIRNLIGQCKIDEKDEIRKKYKRIIGESKAVYNLLETINMAADYSSTVLIQGESGSGKELVAKALHYQSQRRENKFVAVNCAALNHNIIESELFGHKKGSFTGAIKDKKGKFELADQGTIMLDEITEISLDTQSKLLRVLQEKKFERVGENISRDIDVRVIATTNRDIKKMVRENEFRSDLFYRLNVIPINVPPLRERKSDTKILIDHFIKKISDREGVARKSISNKAVDLLKKYNWPGNIRELENLTERLIVTSKNKEITVQDLPPEIIEKVNFDQNKLSEKEKIINSLTKSSGNKTKAAQILGISRKTLYNWIKKYKDDKEVADLVE</sequence>
<dbReference type="GO" id="GO:0043565">
    <property type="term" value="F:sequence-specific DNA binding"/>
    <property type="evidence" value="ECO:0007669"/>
    <property type="project" value="InterPro"/>
</dbReference>